<evidence type="ECO:0000313" key="2">
    <source>
        <dbReference type="EMBL" id="KAH3706120.1"/>
    </source>
</evidence>
<keyword evidence="1" id="KW-0732">Signal</keyword>
<reference evidence="2" key="1">
    <citation type="journal article" date="2019" name="bioRxiv">
        <title>The Genome of the Zebra Mussel, Dreissena polymorpha: A Resource for Invasive Species Research.</title>
        <authorList>
            <person name="McCartney M.A."/>
            <person name="Auch B."/>
            <person name="Kono T."/>
            <person name="Mallez S."/>
            <person name="Zhang Y."/>
            <person name="Obille A."/>
            <person name="Becker A."/>
            <person name="Abrahante J.E."/>
            <person name="Garbe J."/>
            <person name="Badalamenti J.P."/>
            <person name="Herman A."/>
            <person name="Mangelson H."/>
            <person name="Liachko I."/>
            <person name="Sullivan S."/>
            <person name="Sone E.D."/>
            <person name="Koren S."/>
            <person name="Silverstein K.A.T."/>
            <person name="Beckman K.B."/>
            <person name="Gohl D.M."/>
        </authorList>
    </citation>
    <scope>NUCLEOTIDE SEQUENCE</scope>
    <source>
        <strain evidence="2">Duluth1</strain>
        <tissue evidence="2">Whole animal</tissue>
    </source>
</reference>
<dbReference type="Proteomes" id="UP000828390">
    <property type="component" value="Unassembled WGS sequence"/>
</dbReference>
<accession>A0A9D3YW35</accession>
<dbReference type="EMBL" id="JAIWYP010000014">
    <property type="protein sequence ID" value="KAH3706120.1"/>
    <property type="molecule type" value="Genomic_DNA"/>
</dbReference>
<sequence length="254" mass="28745">MRTTGKSGRLKAVIVILIFLIYSTQKGHCDDDVASSCVKLDANVTREHSACSTIGHVRDDSHDTNTARNYFITIVDFIYIKKSKASLPTSSKQPTLAYEERSREMIDGFTSEEVFDDIASSVKHMAHNMLGDVLNQDFKLNVDKLLSYFLPAEEDATVQPEGGEVVFEYPKMEQIKPVKVGHEQSVDIGDETSYPLVQSFSGQKRIPRCGKYSYHGGCNVKKRVKWIGLHLVQTPHYRHRFLSSKFAIRFADVY</sequence>
<keyword evidence="3" id="KW-1185">Reference proteome</keyword>
<organism evidence="2 3">
    <name type="scientific">Dreissena polymorpha</name>
    <name type="common">Zebra mussel</name>
    <name type="synonym">Mytilus polymorpha</name>
    <dbReference type="NCBI Taxonomy" id="45954"/>
    <lineage>
        <taxon>Eukaryota</taxon>
        <taxon>Metazoa</taxon>
        <taxon>Spiralia</taxon>
        <taxon>Lophotrochozoa</taxon>
        <taxon>Mollusca</taxon>
        <taxon>Bivalvia</taxon>
        <taxon>Autobranchia</taxon>
        <taxon>Heteroconchia</taxon>
        <taxon>Euheterodonta</taxon>
        <taxon>Imparidentia</taxon>
        <taxon>Neoheterodontei</taxon>
        <taxon>Myida</taxon>
        <taxon>Dreissenoidea</taxon>
        <taxon>Dreissenidae</taxon>
        <taxon>Dreissena</taxon>
    </lineage>
</organism>
<dbReference type="AlphaFoldDB" id="A0A9D3YW35"/>
<reference evidence="2" key="2">
    <citation type="submission" date="2020-11" db="EMBL/GenBank/DDBJ databases">
        <authorList>
            <person name="McCartney M.A."/>
            <person name="Auch B."/>
            <person name="Kono T."/>
            <person name="Mallez S."/>
            <person name="Becker A."/>
            <person name="Gohl D.M."/>
            <person name="Silverstein K.A.T."/>
            <person name="Koren S."/>
            <person name="Bechman K.B."/>
            <person name="Herman A."/>
            <person name="Abrahante J.E."/>
            <person name="Garbe J."/>
        </authorList>
    </citation>
    <scope>NUCLEOTIDE SEQUENCE</scope>
    <source>
        <strain evidence="2">Duluth1</strain>
        <tissue evidence="2">Whole animal</tissue>
    </source>
</reference>
<protein>
    <submittedName>
        <fullName evidence="2">Uncharacterized protein</fullName>
    </submittedName>
</protein>
<name>A0A9D3YW35_DREPO</name>
<gene>
    <name evidence="2" type="ORF">DPMN_065500</name>
</gene>
<evidence type="ECO:0000256" key="1">
    <source>
        <dbReference type="SAM" id="SignalP"/>
    </source>
</evidence>
<feature type="signal peptide" evidence="1">
    <location>
        <begin position="1"/>
        <end position="29"/>
    </location>
</feature>
<evidence type="ECO:0000313" key="3">
    <source>
        <dbReference type="Proteomes" id="UP000828390"/>
    </source>
</evidence>
<comment type="caution">
    <text evidence="2">The sequence shown here is derived from an EMBL/GenBank/DDBJ whole genome shotgun (WGS) entry which is preliminary data.</text>
</comment>
<proteinExistence type="predicted"/>
<feature type="chain" id="PRO_5038912701" evidence="1">
    <location>
        <begin position="30"/>
        <end position="254"/>
    </location>
</feature>